<feature type="region of interest" description="Disordered" evidence="1">
    <location>
        <begin position="1"/>
        <end position="41"/>
    </location>
</feature>
<feature type="compositionally biased region" description="Polar residues" evidence="1">
    <location>
        <begin position="1"/>
        <end position="36"/>
    </location>
</feature>
<gene>
    <name evidence="2" type="ORF">ABVC42_13435</name>
</gene>
<reference evidence="2" key="1">
    <citation type="submission" date="2024-06" db="EMBL/GenBank/DDBJ databases">
        <title>Vaginal Lactobacillus fatty acid response mechanisms reveal a metabolite-targeted strategy for bacterial vaginosis treatment.</title>
        <authorList>
            <person name="Zhu M."/>
            <person name="Blainey P.C."/>
            <person name="Bloom S.M."/>
            <person name="Kwon D.S."/>
        </authorList>
    </citation>
    <scope>NUCLEOTIDE SEQUENCE</scope>
    <source>
        <strain evidence="2">194_F1_1</strain>
    </source>
</reference>
<accession>A0ABV2BCA5</accession>
<name>A0ABV2BCA5_9LACO</name>
<organism evidence="2 3">
    <name type="scientific">Lactobacillus crispatus</name>
    <dbReference type="NCBI Taxonomy" id="47770"/>
    <lineage>
        <taxon>Bacteria</taxon>
        <taxon>Bacillati</taxon>
        <taxon>Bacillota</taxon>
        <taxon>Bacilli</taxon>
        <taxon>Lactobacillales</taxon>
        <taxon>Lactobacillaceae</taxon>
        <taxon>Lactobacillus</taxon>
    </lineage>
</organism>
<evidence type="ECO:0000256" key="1">
    <source>
        <dbReference type="SAM" id="MobiDB-lite"/>
    </source>
</evidence>
<sequence>MTEETANTPVQGAETEQQNVANNGQSGNTEQKSKTLNDVLPGEGTNLVYISGMLQGQQVNCEGPIEYTRKLDHPQWPFIPALPQYDPSKCKTPTFDWGKGQWKDESEEARVKQLNDLTEKVASITTDVGKIQETQEAAAQEKEASDKKDDQVFKLISAMNVQLGVINTKLSQVTSKDNEASTKPAVSAQNTQNGTTTEGGAQ</sequence>
<keyword evidence="3" id="KW-1185">Reference proteome</keyword>
<dbReference type="EMBL" id="JBETVU010000012">
    <property type="protein sequence ID" value="MES5150853.1"/>
    <property type="molecule type" value="Genomic_DNA"/>
</dbReference>
<protein>
    <submittedName>
        <fullName evidence="2">Uncharacterized protein</fullName>
    </submittedName>
</protein>
<proteinExistence type="predicted"/>
<dbReference type="Proteomes" id="UP001434419">
    <property type="component" value="Unassembled WGS sequence"/>
</dbReference>
<comment type="caution">
    <text evidence="2">The sequence shown here is derived from an EMBL/GenBank/DDBJ whole genome shotgun (WGS) entry which is preliminary data.</text>
</comment>
<evidence type="ECO:0000313" key="3">
    <source>
        <dbReference type="Proteomes" id="UP001434419"/>
    </source>
</evidence>
<evidence type="ECO:0000313" key="2">
    <source>
        <dbReference type="EMBL" id="MES5150853.1"/>
    </source>
</evidence>
<feature type="region of interest" description="Disordered" evidence="1">
    <location>
        <begin position="172"/>
        <end position="202"/>
    </location>
</feature>
<feature type="compositionally biased region" description="Low complexity" evidence="1">
    <location>
        <begin position="188"/>
        <end position="202"/>
    </location>
</feature>
<dbReference type="RefSeq" id="WP_035459242.1">
    <property type="nucleotide sequence ID" value="NZ_CP083389.1"/>
</dbReference>